<proteinExistence type="predicted"/>
<dbReference type="Proteomes" id="UP000197334">
    <property type="component" value="Unassembled WGS sequence"/>
</dbReference>
<name>A0A246S3B8_9GAMM</name>
<accession>A0A246S3B8</accession>
<evidence type="ECO:0000313" key="2">
    <source>
        <dbReference type="Proteomes" id="UP000197334"/>
    </source>
</evidence>
<reference evidence="1 2" key="1">
    <citation type="submission" date="2014-08" db="EMBL/GenBank/DDBJ databases">
        <title>Draft genome sequence of a novel L-asparaginase producing marine bacterium, Halomonas campaniensis.</title>
        <authorList>
            <person name="Sundarakrishnan B."/>
            <person name="Moushumi Priya A."/>
            <person name="Raman G."/>
            <person name="Sakthivel N."/>
            <person name="Park S."/>
            <person name="Jayachandran S."/>
        </authorList>
    </citation>
    <scope>NUCLEOTIDE SEQUENCE [LARGE SCALE GENOMIC DNA]</scope>
    <source>
        <strain evidence="1 2">SK03</strain>
    </source>
</reference>
<feature type="non-terminal residue" evidence="1">
    <location>
        <position position="1"/>
    </location>
</feature>
<evidence type="ECO:0000313" key="1">
    <source>
        <dbReference type="EMBL" id="OWV30919.1"/>
    </source>
</evidence>
<keyword evidence="2" id="KW-1185">Reference proteome</keyword>
<gene>
    <name evidence="1" type="ORF">JI62_04405</name>
</gene>
<organism evidence="1 2">
    <name type="scientific">Halomonas campaniensis</name>
    <dbReference type="NCBI Taxonomy" id="213554"/>
    <lineage>
        <taxon>Bacteria</taxon>
        <taxon>Pseudomonadati</taxon>
        <taxon>Pseudomonadota</taxon>
        <taxon>Gammaproteobacteria</taxon>
        <taxon>Oceanospirillales</taxon>
        <taxon>Halomonadaceae</taxon>
        <taxon>Halomonas</taxon>
    </lineage>
</organism>
<protein>
    <submittedName>
        <fullName evidence="1">Transcriptional regulator</fullName>
    </submittedName>
</protein>
<dbReference type="EMBL" id="JPUA01000011">
    <property type="protein sequence ID" value="OWV30919.1"/>
    <property type="molecule type" value="Genomic_DNA"/>
</dbReference>
<dbReference type="AlphaFoldDB" id="A0A246S3B8"/>
<sequence length="27" mass="3200">WLPSQADLLTHPRRSEPLAEWLKGELR</sequence>
<comment type="caution">
    <text evidence="1">The sequence shown here is derived from an EMBL/GenBank/DDBJ whole genome shotgun (WGS) entry which is preliminary data.</text>
</comment>